<sequence length="137" mass="14337">MERLKLICADKMCAGISVDTVATSLVMAEQHGCSRLKARGMAGGAMAGFPPWHHAPSTSPGSSGGAASGAINKVEHLPVSSSNPKLLPLPLHRRRFDPFSPGVRREHGDQEERGHPGGVGSEGEEGVPPRRSERAAG</sequence>
<dbReference type="AlphaFoldDB" id="A0A8J5SHP1"/>
<feature type="compositionally biased region" description="Basic and acidic residues" evidence="1">
    <location>
        <begin position="103"/>
        <end position="115"/>
    </location>
</feature>
<evidence type="ECO:0000313" key="2">
    <source>
        <dbReference type="EMBL" id="KAG8074975.1"/>
    </source>
</evidence>
<feature type="compositionally biased region" description="Basic and acidic residues" evidence="1">
    <location>
        <begin position="127"/>
        <end position="137"/>
    </location>
</feature>
<feature type="region of interest" description="Disordered" evidence="1">
    <location>
        <begin position="48"/>
        <end position="137"/>
    </location>
</feature>
<proteinExistence type="predicted"/>
<dbReference type="Proteomes" id="UP000729402">
    <property type="component" value="Unassembled WGS sequence"/>
</dbReference>
<dbReference type="EMBL" id="JAAALK010000283">
    <property type="protein sequence ID" value="KAG8074975.1"/>
    <property type="molecule type" value="Genomic_DNA"/>
</dbReference>
<protein>
    <submittedName>
        <fullName evidence="2">Uncharacterized protein</fullName>
    </submittedName>
</protein>
<accession>A0A8J5SHP1</accession>
<gene>
    <name evidence="2" type="ORF">GUJ93_ZPchr0006g44700</name>
</gene>
<evidence type="ECO:0000313" key="3">
    <source>
        <dbReference type="Proteomes" id="UP000729402"/>
    </source>
</evidence>
<organism evidence="2 3">
    <name type="scientific">Zizania palustris</name>
    <name type="common">Northern wild rice</name>
    <dbReference type="NCBI Taxonomy" id="103762"/>
    <lineage>
        <taxon>Eukaryota</taxon>
        <taxon>Viridiplantae</taxon>
        <taxon>Streptophyta</taxon>
        <taxon>Embryophyta</taxon>
        <taxon>Tracheophyta</taxon>
        <taxon>Spermatophyta</taxon>
        <taxon>Magnoliopsida</taxon>
        <taxon>Liliopsida</taxon>
        <taxon>Poales</taxon>
        <taxon>Poaceae</taxon>
        <taxon>BOP clade</taxon>
        <taxon>Oryzoideae</taxon>
        <taxon>Oryzeae</taxon>
        <taxon>Zizaniinae</taxon>
        <taxon>Zizania</taxon>
    </lineage>
</organism>
<comment type="caution">
    <text evidence="2">The sequence shown here is derived from an EMBL/GenBank/DDBJ whole genome shotgun (WGS) entry which is preliminary data.</text>
</comment>
<feature type="compositionally biased region" description="Low complexity" evidence="1">
    <location>
        <begin position="77"/>
        <end position="90"/>
    </location>
</feature>
<dbReference type="OrthoDB" id="682365at2759"/>
<reference evidence="2" key="2">
    <citation type="submission" date="2021-02" db="EMBL/GenBank/DDBJ databases">
        <authorList>
            <person name="Kimball J.A."/>
            <person name="Haas M.W."/>
            <person name="Macchietto M."/>
            <person name="Kono T."/>
            <person name="Duquette J."/>
            <person name="Shao M."/>
        </authorList>
    </citation>
    <scope>NUCLEOTIDE SEQUENCE</scope>
    <source>
        <tissue evidence="2">Fresh leaf tissue</tissue>
    </source>
</reference>
<keyword evidence="3" id="KW-1185">Reference proteome</keyword>
<evidence type="ECO:0000256" key="1">
    <source>
        <dbReference type="SAM" id="MobiDB-lite"/>
    </source>
</evidence>
<reference evidence="2" key="1">
    <citation type="journal article" date="2021" name="bioRxiv">
        <title>Whole Genome Assembly and Annotation of Northern Wild Rice, Zizania palustris L., Supports a Whole Genome Duplication in the Zizania Genus.</title>
        <authorList>
            <person name="Haas M."/>
            <person name="Kono T."/>
            <person name="Macchietto M."/>
            <person name="Millas R."/>
            <person name="McGilp L."/>
            <person name="Shao M."/>
            <person name="Duquette J."/>
            <person name="Hirsch C.N."/>
            <person name="Kimball J."/>
        </authorList>
    </citation>
    <scope>NUCLEOTIDE SEQUENCE</scope>
    <source>
        <tissue evidence="2">Fresh leaf tissue</tissue>
    </source>
</reference>
<name>A0A8J5SHP1_ZIZPA</name>